<dbReference type="GeneID" id="25479096"/>
<dbReference type="GO" id="GO:0006308">
    <property type="term" value="P:DNA catabolic process"/>
    <property type="evidence" value="ECO:0007669"/>
    <property type="project" value="InterPro"/>
</dbReference>
<evidence type="ECO:0000313" key="5">
    <source>
        <dbReference type="EMBL" id="AKU37462.1"/>
    </source>
</evidence>
<keyword evidence="3" id="KW-0378">Hydrolase</keyword>
<dbReference type="RefSeq" id="YP_009163808.1">
    <property type="nucleotide sequence ID" value="NC_027778.1"/>
</dbReference>
<evidence type="ECO:0000256" key="3">
    <source>
        <dbReference type="ARBA" id="ARBA00022801"/>
    </source>
</evidence>
<feature type="domain" description="Endonuclease/exonuclease/phosphatase" evidence="4">
    <location>
        <begin position="10"/>
        <end position="257"/>
    </location>
</feature>
<dbReference type="GO" id="GO:0004530">
    <property type="term" value="F:deoxyribonuclease I activity"/>
    <property type="evidence" value="ECO:0007669"/>
    <property type="project" value="TreeGrafter"/>
</dbReference>
<dbReference type="EMBL" id="KR139659">
    <property type="protein sequence ID" value="AKU37462.1"/>
    <property type="molecule type" value="Genomic_DNA"/>
</dbReference>
<dbReference type="GO" id="GO:0003677">
    <property type="term" value="F:DNA binding"/>
    <property type="evidence" value="ECO:0007669"/>
    <property type="project" value="TreeGrafter"/>
</dbReference>
<dbReference type="InterPro" id="IPR016202">
    <property type="entry name" value="DNase_I"/>
</dbReference>
<dbReference type="Proteomes" id="UP000201485">
    <property type="component" value="Segment"/>
</dbReference>
<keyword evidence="6" id="KW-1185">Reference proteome</keyword>
<accession>A0A0K1L670</accession>
<comment type="similarity">
    <text evidence="1">Belongs to the DNase I family.</text>
</comment>
<evidence type="ECO:0000256" key="2">
    <source>
        <dbReference type="ARBA" id="ARBA00022722"/>
    </source>
</evidence>
<proteinExistence type="inferred from homology"/>
<dbReference type="PANTHER" id="PTHR11371:SF26">
    <property type="entry name" value="DEOXYRIBONUCLEASE"/>
    <property type="match status" value="1"/>
</dbReference>
<dbReference type="SMART" id="SM00476">
    <property type="entry name" value="DNaseIc"/>
    <property type="match status" value="1"/>
</dbReference>
<gene>
    <name evidence="5" type="ORF">SDDV_047</name>
</gene>
<dbReference type="PRINTS" id="PR00130">
    <property type="entry name" value="DNASEI"/>
</dbReference>
<dbReference type="KEGG" id="vg:25479096"/>
<dbReference type="Gene3D" id="3.60.10.10">
    <property type="entry name" value="Endonuclease/exonuclease/phosphatase"/>
    <property type="match status" value="1"/>
</dbReference>
<protein>
    <submittedName>
        <fullName evidence="5">ORF_047R</fullName>
    </submittedName>
</protein>
<evidence type="ECO:0000256" key="1">
    <source>
        <dbReference type="ARBA" id="ARBA00007359"/>
    </source>
</evidence>
<name>A0A0K1L670_9VIRU</name>
<keyword evidence="2" id="KW-0540">Nuclease</keyword>
<dbReference type="Pfam" id="PF03372">
    <property type="entry name" value="Exo_endo_phos"/>
    <property type="match status" value="1"/>
</dbReference>
<sequence length="268" mass="31312">MLKITIMKIASFNIQRFGCRKMKNKTFVTTFLKIINRYDIVVILELVDVSGRCLDMLADALKDSCYQFNVSKRLGRGRYKEQYLILYKACQVTLEDTYQYDDINEHGEGDVFSRDPYIVKFKLHSNCVIDTLVIIPIHTKPVDSTSELNALQEVVHCVQQIWKTDNIMIMGDFNADGSYVNNTTMKQICIRKNNCFYWLIDDDMDTTTRTSNDYTYDRIVACGHRLYSAVVKNSAKPFNFQKAYRMSERDALFISDHYPVEVTLLKRW</sequence>
<organism evidence="5 6">
    <name type="scientific">Scale drop disease virus</name>
    <dbReference type="NCBI Taxonomy" id="1697349"/>
    <lineage>
        <taxon>Viruses</taxon>
        <taxon>Varidnaviria</taxon>
        <taxon>Bamfordvirae</taxon>
        <taxon>Nucleocytoviricota</taxon>
        <taxon>Megaviricetes</taxon>
        <taxon>Pimascovirales</taxon>
        <taxon>Pimascovirales incertae sedis</taxon>
        <taxon>Iridoviridae</taxon>
        <taxon>Alphairidovirinae</taxon>
        <taxon>Megalocytivirus</taxon>
        <taxon>Megalocytivirus lates1</taxon>
    </lineage>
</organism>
<reference evidence="5 6" key="1">
    <citation type="journal article" date="2015" name="PLoS Pathog.">
        <title>A Novel Virus Causes Scale Drop Disease in Lates calcarifer.</title>
        <authorList>
            <person name="de Groof A."/>
            <person name="Guelen L."/>
            <person name="Deijs M."/>
            <person name="van der Wal Y."/>
            <person name="Miyata M."/>
            <person name="Ng K.S."/>
            <person name="van Grinsven L."/>
            <person name="Simmelink B."/>
            <person name="Biermann Y."/>
            <person name="Grisez L."/>
            <person name="van Lent J."/>
            <person name="de Ronde A."/>
            <person name="Chang S.F."/>
            <person name="Schrier C."/>
            <person name="van der Hoek L."/>
        </authorList>
    </citation>
    <scope>NUCLEOTIDE SEQUENCE [LARGE SCALE GENOMIC DNA]</scope>
    <source>
        <strain evidence="5">C4575</strain>
    </source>
</reference>
<dbReference type="PIRSF" id="PIRSF000988">
    <property type="entry name" value="DNase_I_euk"/>
    <property type="match status" value="1"/>
</dbReference>
<evidence type="ECO:0000313" key="6">
    <source>
        <dbReference type="Proteomes" id="UP000201485"/>
    </source>
</evidence>
<dbReference type="PANTHER" id="PTHR11371">
    <property type="entry name" value="DEOXYRIBONUCLEASE"/>
    <property type="match status" value="1"/>
</dbReference>
<dbReference type="InterPro" id="IPR036691">
    <property type="entry name" value="Endo/exonu/phosph_ase_sf"/>
</dbReference>
<dbReference type="SUPFAM" id="SSF56219">
    <property type="entry name" value="DNase I-like"/>
    <property type="match status" value="1"/>
</dbReference>
<dbReference type="InterPro" id="IPR005135">
    <property type="entry name" value="Endo/exonuclease/phosphatase"/>
</dbReference>
<evidence type="ECO:0000259" key="4">
    <source>
        <dbReference type="Pfam" id="PF03372"/>
    </source>
</evidence>